<dbReference type="Pfam" id="PF06257">
    <property type="entry name" value="VEG"/>
    <property type="match status" value="1"/>
</dbReference>
<keyword evidence="4" id="KW-1185">Reference proteome</keyword>
<dbReference type="EMBL" id="FRBG01000016">
    <property type="protein sequence ID" value="SHL21704.1"/>
    <property type="molecule type" value="Genomic_DNA"/>
</dbReference>
<dbReference type="PIRSF" id="PIRSF037257">
    <property type="entry name" value="DUF1021"/>
    <property type="match status" value="1"/>
</dbReference>
<comment type="caution">
    <text evidence="1">The sequence shown here is derived from an EMBL/GenBank/DDBJ whole genome shotgun (WGS) entry which is preliminary data.</text>
</comment>
<dbReference type="PATRIC" id="fig|1121328.3.peg.1920"/>
<evidence type="ECO:0000313" key="3">
    <source>
        <dbReference type="Proteomes" id="UP000092605"/>
    </source>
</evidence>
<dbReference type="Gene3D" id="2.30.30.100">
    <property type="match status" value="1"/>
</dbReference>
<dbReference type="EMBL" id="LSFY01000003">
    <property type="protein sequence ID" value="KXZ38885.1"/>
    <property type="molecule type" value="Genomic_DNA"/>
</dbReference>
<dbReference type="PANTHER" id="PTHR40026">
    <property type="entry name" value="PROTEIN VEG"/>
    <property type="match status" value="1"/>
</dbReference>
<evidence type="ECO:0000313" key="4">
    <source>
        <dbReference type="Proteomes" id="UP000323392"/>
    </source>
</evidence>
<accession>A0A150FNZ5</accession>
<dbReference type="InterPro" id="IPR009366">
    <property type="entry name" value="Protein_Veg"/>
</dbReference>
<proteinExistence type="predicted"/>
<dbReference type="AlphaFoldDB" id="A0A150FNZ5"/>
<protein>
    <submittedName>
        <fullName evidence="2">Uncharacterized protein Veg</fullName>
    </submittedName>
</protein>
<dbReference type="Proteomes" id="UP000092605">
    <property type="component" value="Unassembled WGS sequence"/>
</dbReference>
<dbReference type="GO" id="GO:0006355">
    <property type="term" value="P:regulation of DNA-templated transcription"/>
    <property type="evidence" value="ECO:0007669"/>
    <property type="project" value="InterPro"/>
</dbReference>
<reference evidence="1 3" key="1">
    <citation type="submission" date="2016-02" db="EMBL/GenBank/DDBJ databases">
        <title>Draft genome sequence for Clostridium paradoxum JW-YL-7.</title>
        <authorList>
            <person name="Utturkar S.M."/>
            <person name="Lancaster A."/>
            <person name="Poole F.L."/>
            <person name="Adams M.W."/>
            <person name="Brown S.D."/>
        </authorList>
    </citation>
    <scope>NUCLEOTIDE SEQUENCE [LARGE SCALE GENOMIC DNA]</scope>
    <source>
        <strain evidence="1 3">JW-YL-7</strain>
    </source>
</reference>
<gene>
    <name evidence="1" type="ORF">JWYL7_1907</name>
    <name evidence="2" type="ORF">SAMN05661008_01694</name>
</gene>
<dbReference type="STRING" id="1121328.JWYL7_1907"/>
<dbReference type="OrthoDB" id="5469at2"/>
<sequence>MATKQTLDKIRKSIEKHLGERIVLKANKGRKKIVVKHGVIENAYPNVFVVRIDGSNNNHTRVSYSYSDILTSTVKLQVYKSSTKTNVS</sequence>
<dbReference type="PANTHER" id="PTHR40026:SF1">
    <property type="entry name" value="PROTEIN VEG"/>
    <property type="match status" value="1"/>
</dbReference>
<dbReference type="RefSeq" id="WP_066072560.1">
    <property type="nucleotide sequence ID" value="NZ_FRBG01000016.1"/>
</dbReference>
<name>A0A150FNZ5_CLOPD</name>
<organism evidence="1 3">
    <name type="scientific">Alkalithermobacter thermoalcaliphilus JW-YL-7 = DSM 7308</name>
    <dbReference type="NCBI Taxonomy" id="1121328"/>
    <lineage>
        <taxon>Bacteria</taxon>
        <taxon>Bacillati</taxon>
        <taxon>Bacillota</taxon>
        <taxon>Clostridia</taxon>
        <taxon>Peptostreptococcales</taxon>
        <taxon>Tepidibacteraceae</taxon>
        <taxon>Alkalithermobacter</taxon>
    </lineage>
</organism>
<evidence type="ECO:0000313" key="1">
    <source>
        <dbReference type="EMBL" id="KXZ38885.1"/>
    </source>
</evidence>
<reference evidence="2 4" key="2">
    <citation type="submission" date="2016-11" db="EMBL/GenBank/DDBJ databases">
        <authorList>
            <person name="Varghese N."/>
            <person name="Submissions S."/>
        </authorList>
    </citation>
    <scope>NUCLEOTIDE SEQUENCE [LARGE SCALE GENOMIC DNA]</scope>
    <source>
        <strain evidence="2 4">DSM 7308</strain>
    </source>
</reference>
<dbReference type="Proteomes" id="UP000323392">
    <property type="component" value="Unassembled WGS sequence"/>
</dbReference>
<evidence type="ECO:0000313" key="2">
    <source>
        <dbReference type="EMBL" id="SHL21704.1"/>
    </source>
</evidence>